<dbReference type="InterPro" id="IPR010982">
    <property type="entry name" value="Lambda_DNA-bd_dom_sf"/>
</dbReference>
<dbReference type="GO" id="GO:0003677">
    <property type="term" value="F:DNA binding"/>
    <property type="evidence" value="ECO:0007669"/>
    <property type="project" value="InterPro"/>
</dbReference>
<dbReference type="OrthoDB" id="9798416at2"/>
<dbReference type="SUPFAM" id="SSF47413">
    <property type="entry name" value="lambda repressor-like DNA-binding domains"/>
    <property type="match status" value="1"/>
</dbReference>
<protein>
    <submittedName>
        <fullName evidence="1">Putative addiction module antidote protein</fullName>
    </submittedName>
</protein>
<dbReference type="AlphaFoldDB" id="A0A5D3WIZ4"/>
<gene>
    <name evidence="1" type="ORF">EDC39_10922</name>
</gene>
<dbReference type="InterPro" id="IPR014057">
    <property type="entry name" value="HI1420"/>
</dbReference>
<dbReference type="PANTHER" id="PTHR40275">
    <property type="entry name" value="SSL7038 PROTEIN"/>
    <property type="match status" value="1"/>
</dbReference>
<dbReference type="Pfam" id="PF21716">
    <property type="entry name" value="dnstrm_HI1420"/>
    <property type="match status" value="1"/>
</dbReference>
<dbReference type="PANTHER" id="PTHR40275:SF1">
    <property type="entry name" value="SSL7038 PROTEIN"/>
    <property type="match status" value="1"/>
</dbReference>
<organism evidence="1 2">
    <name type="scientific">Geothermobacter ehrlichii</name>
    <dbReference type="NCBI Taxonomy" id="213224"/>
    <lineage>
        <taxon>Bacteria</taxon>
        <taxon>Pseudomonadati</taxon>
        <taxon>Thermodesulfobacteriota</taxon>
        <taxon>Desulfuromonadia</taxon>
        <taxon>Desulfuromonadales</taxon>
        <taxon>Geothermobacteraceae</taxon>
        <taxon>Geothermobacter</taxon>
    </lineage>
</organism>
<proteinExistence type="predicted"/>
<name>A0A5D3WIZ4_9BACT</name>
<keyword evidence="2" id="KW-1185">Reference proteome</keyword>
<dbReference type="EMBL" id="VNIB01000009">
    <property type="protein sequence ID" value="TYO97619.1"/>
    <property type="molecule type" value="Genomic_DNA"/>
</dbReference>
<comment type="caution">
    <text evidence="1">The sequence shown here is derived from an EMBL/GenBank/DDBJ whole genome shotgun (WGS) entry which is preliminary data.</text>
</comment>
<dbReference type="Proteomes" id="UP000324159">
    <property type="component" value="Unassembled WGS sequence"/>
</dbReference>
<dbReference type="RefSeq" id="WP_148896267.1">
    <property type="nucleotide sequence ID" value="NZ_VNIB01000009.1"/>
</dbReference>
<dbReference type="NCBIfam" id="TIGR02684">
    <property type="entry name" value="dnstrm_HI1420"/>
    <property type="match status" value="1"/>
</dbReference>
<accession>A0A5D3WIZ4</accession>
<reference evidence="1 2" key="1">
    <citation type="submission" date="2019-07" db="EMBL/GenBank/DDBJ databases">
        <title>Genomic Encyclopedia of Type Strains, Phase IV (KMG-IV): sequencing the most valuable type-strain genomes for metagenomic binning, comparative biology and taxonomic classification.</title>
        <authorList>
            <person name="Goeker M."/>
        </authorList>
    </citation>
    <scope>NUCLEOTIDE SEQUENCE [LARGE SCALE GENOMIC DNA]</scope>
    <source>
        <strain evidence="1 2">SS015</strain>
    </source>
</reference>
<evidence type="ECO:0000313" key="2">
    <source>
        <dbReference type="Proteomes" id="UP000324159"/>
    </source>
</evidence>
<sequence>MAEQTSYQRDLIESLKDPVEAAAYLNAAIEEGDRAVFLLALRNVAEACGGMSALARKAQLSRESLYRTLSNRGNPEIKSLTAILHAMGLRLAIEPEKRNQSVA</sequence>
<evidence type="ECO:0000313" key="1">
    <source>
        <dbReference type="EMBL" id="TYO97619.1"/>
    </source>
</evidence>